<sequence>LPDPWQSCLEVKYRGLESGLELARINLLSKSNTTVSTVEANVALPAKQERVINNNDFRHPTTPRYVGCGRCVDAGDRERIARLISELTYNALIPFIERQMRILNEQIAARRGISKSLTTGVRKWFGAVFLWLFMAVNEMQTRRLADMCFVFGLYSFAHQLYQNMKKEFALDQAWLYYAGALVSFLSLLHPEGWRLVNLDHIFCLSCFQDNDLFSGVLQERASVMFAKAGMHRKMAFHYILAGHRFYKAGQSSLSIECYKRALPQYANKHWQYAEVIDF</sequence>
<keyword evidence="1" id="KW-1185">Reference proteome</keyword>
<evidence type="ECO:0000313" key="2">
    <source>
        <dbReference type="WBParaSite" id="PEQ_0000368601-mRNA-1"/>
    </source>
</evidence>
<dbReference type="GO" id="GO:1990072">
    <property type="term" value="C:TRAPPIII protein complex"/>
    <property type="evidence" value="ECO:0007669"/>
    <property type="project" value="TreeGrafter"/>
</dbReference>
<dbReference type="InterPro" id="IPR024420">
    <property type="entry name" value="TRAPP_III_complex_Trs85"/>
</dbReference>
<proteinExistence type="predicted"/>
<dbReference type="AlphaFoldDB" id="A0A914RAI7"/>
<name>A0A914RAI7_PAREQ</name>
<dbReference type="Pfam" id="PF12739">
    <property type="entry name" value="TRAPPC-Trs85"/>
    <property type="match status" value="2"/>
</dbReference>
<dbReference type="PANTHER" id="PTHR12975:SF6">
    <property type="entry name" value="TRAFFICKING PROTEIN PARTICLE COMPLEX SUBUNIT 8"/>
    <property type="match status" value="1"/>
</dbReference>
<evidence type="ECO:0000313" key="1">
    <source>
        <dbReference type="Proteomes" id="UP000887564"/>
    </source>
</evidence>
<accession>A0A914RAI7</accession>
<dbReference type="PANTHER" id="PTHR12975">
    <property type="entry name" value="TRANSPORT PROTEIN TRAPP"/>
    <property type="match status" value="1"/>
</dbReference>
<reference evidence="2" key="1">
    <citation type="submission" date="2022-11" db="UniProtKB">
        <authorList>
            <consortium name="WormBaseParasite"/>
        </authorList>
    </citation>
    <scope>IDENTIFICATION</scope>
</reference>
<protein>
    <submittedName>
        <fullName evidence="2">Uncharacterized protein</fullName>
    </submittedName>
</protein>
<dbReference type="Proteomes" id="UP000887564">
    <property type="component" value="Unplaced"/>
</dbReference>
<organism evidence="1 2">
    <name type="scientific">Parascaris equorum</name>
    <name type="common">Equine roundworm</name>
    <dbReference type="NCBI Taxonomy" id="6256"/>
    <lineage>
        <taxon>Eukaryota</taxon>
        <taxon>Metazoa</taxon>
        <taxon>Ecdysozoa</taxon>
        <taxon>Nematoda</taxon>
        <taxon>Chromadorea</taxon>
        <taxon>Rhabditida</taxon>
        <taxon>Spirurina</taxon>
        <taxon>Ascaridomorpha</taxon>
        <taxon>Ascaridoidea</taxon>
        <taxon>Ascarididae</taxon>
        <taxon>Parascaris</taxon>
    </lineage>
</organism>
<dbReference type="WBParaSite" id="PEQ_0000368601-mRNA-1">
    <property type="protein sequence ID" value="PEQ_0000368601-mRNA-1"/>
    <property type="gene ID" value="PEQ_0000368601"/>
</dbReference>